<protein>
    <submittedName>
        <fullName evidence="9">COMM domain</fullName>
    </submittedName>
</protein>
<feature type="transmembrane region" description="Helical" evidence="6">
    <location>
        <begin position="216"/>
        <end position="237"/>
    </location>
</feature>
<feature type="transmembrane region" description="Helical" evidence="6">
    <location>
        <begin position="275"/>
        <end position="301"/>
    </location>
</feature>
<dbReference type="GO" id="GO:0016020">
    <property type="term" value="C:membrane"/>
    <property type="evidence" value="ECO:0007669"/>
    <property type="project" value="UniProtKB-SubCell"/>
</dbReference>
<name>A0AAW1N6E1_POPJA</name>
<dbReference type="CDD" id="cd04751">
    <property type="entry name" value="Commd3"/>
    <property type="match status" value="1"/>
</dbReference>
<evidence type="ECO:0000256" key="1">
    <source>
        <dbReference type="ARBA" id="ARBA00004141"/>
    </source>
</evidence>
<comment type="caution">
    <text evidence="9">The sequence shown here is derived from an EMBL/GenBank/DDBJ whole genome shotgun (WGS) entry which is preliminary data.</text>
</comment>
<feature type="transmembrane region" description="Helical" evidence="6">
    <location>
        <begin position="101"/>
        <end position="122"/>
    </location>
</feature>
<dbReference type="GO" id="GO:0055088">
    <property type="term" value="P:lipid homeostasis"/>
    <property type="evidence" value="ECO:0007669"/>
    <property type="project" value="TreeGrafter"/>
</dbReference>
<keyword evidence="3 6" id="KW-1133">Transmembrane helix</keyword>
<dbReference type="PROSITE" id="PS51269">
    <property type="entry name" value="COMM"/>
    <property type="match status" value="1"/>
</dbReference>
<dbReference type="GO" id="GO:0005783">
    <property type="term" value="C:endoplasmic reticulum"/>
    <property type="evidence" value="ECO:0007669"/>
    <property type="project" value="TreeGrafter"/>
</dbReference>
<dbReference type="AlphaFoldDB" id="A0AAW1N6E1"/>
<organism evidence="9 10">
    <name type="scientific">Popillia japonica</name>
    <name type="common">Japanese beetle</name>
    <dbReference type="NCBI Taxonomy" id="7064"/>
    <lineage>
        <taxon>Eukaryota</taxon>
        <taxon>Metazoa</taxon>
        <taxon>Ecdysozoa</taxon>
        <taxon>Arthropoda</taxon>
        <taxon>Hexapoda</taxon>
        <taxon>Insecta</taxon>
        <taxon>Pterygota</taxon>
        <taxon>Neoptera</taxon>
        <taxon>Endopterygota</taxon>
        <taxon>Coleoptera</taxon>
        <taxon>Polyphaga</taxon>
        <taxon>Scarabaeiformia</taxon>
        <taxon>Scarabaeidae</taxon>
        <taxon>Rutelinae</taxon>
        <taxon>Popillia</taxon>
    </lineage>
</organism>
<dbReference type="SMART" id="SM00724">
    <property type="entry name" value="TLC"/>
    <property type="match status" value="1"/>
</dbReference>
<dbReference type="Pfam" id="PF07258">
    <property type="entry name" value="COMM_domain"/>
    <property type="match status" value="1"/>
</dbReference>
<reference evidence="9 10" key="1">
    <citation type="journal article" date="2024" name="BMC Genomics">
        <title>De novo assembly and annotation of Popillia japonica's genome with initial clues to its potential as an invasive pest.</title>
        <authorList>
            <person name="Cucini C."/>
            <person name="Boschi S."/>
            <person name="Funari R."/>
            <person name="Cardaioli E."/>
            <person name="Iannotti N."/>
            <person name="Marturano G."/>
            <person name="Paoli F."/>
            <person name="Bruttini M."/>
            <person name="Carapelli A."/>
            <person name="Frati F."/>
            <person name="Nardi F."/>
        </authorList>
    </citation>
    <scope>NUCLEOTIDE SEQUENCE [LARGE SCALE GENOMIC DNA]</scope>
    <source>
        <strain evidence="9">DMR45628</strain>
    </source>
</reference>
<gene>
    <name evidence="9" type="ORF">QE152_g1514</name>
</gene>
<dbReference type="InterPro" id="IPR006634">
    <property type="entry name" value="TLC-dom"/>
</dbReference>
<feature type="transmembrane region" description="Helical" evidence="6">
    <location>
        <begin position="53"/>
        <end position="70"/>
    </location>
</feature>
<accession>A0AAW1N6E1</accession>
<evidence type="ECO:0000256" key="2">
    <source>
        <dbReference type="ARBA" id="ARBA00022692"/>
    </source>
</evidence>
<dbReference type="EMBL" id="JASPKY010000009">
    <property type="protein sequence ID" value="KAK9754119.1"/>
    <property type="molecule type" value="Genomic_DNA"/>
</dbReference>
<keyword evidence="10" id="KW-1185">Reference proteome</keyword>
<keyword evidence="4 5" id="KW-0472">Membrane</keyword>
<feature type="domain" description="TLC" evidence="7">
    <location>
        <begin position="92"/>
        <end position="346"/>
    </location>
</feature>
<evidence type="ECO:0000259" key="7">
    <source>
        <dbReference type="PROSITE" id="PS50922"/>
    </source>
</evidence>
<dbReference type="PROSITE" id="PS50922">
    <property type="entry name" value="TLC"/>
    <property type="match status" value="1"/>
</dbReference>
<evidence type="ECO:0000313" key="10">
    <source>
        <dbReference type="Proteomes" id="UP001458880"/>
    </source>
</evidence>
<evidence type="ECO:0000256" key="6">
    <source>
        <dbReference type="SAM" id="Phobius"/>
    </source>
</evidence>
<keyword evidence="2 5" id="KW-0812">Transmembrane</keyword>
<dbReference type="Proteomes" id="UP001458880">
    <property type="component" value="Unassembled WGS sequence"/>
</dbReference>
<feature type="domain" description="COMM" evidence="8">
    <location>
        <begin position="403"/>
        <end position="476"/>
    </location>
</feature>
<comment type="subcellular location">
    <subcellularLocation>
        <location evidence="1">Membrane</location>
        <topology evidence="1">Multi-pass membrane protein</topology>
    </subcellularLocation>
</comment>
<feature type="transmembrane region" description="Helical" evidence="6">
    <location>
        <begin position="321"/>
        <end position="338"/>
    </location>
</feature>
<evidence type="ECO:0000259" key="8">
    <source>
        <dbReference type="PROSITE" id="PS51269"/>
    </source>
</evidence>
<evidence type="ECO:0000256" key="4">
    <source>
        <dbReference type="ARBA" id="ARBA00023136"/>
    </source>
</evidence>
<dbReference type="PANTHER" id="PTHR13439:SF66">
    <property type="entry name" value="BCDNA.GH12326"/>
    <property type="match status" value="1"/>
</dbReference>
<dbReference type="InterPro" id="IPR050846">
    <property type="entry name" value="TLCD"/>
</dbReference>
<evidence type="ECO:0000256" key="3">
    <source>
        <dbReference type="ARBA" id="ARBA00022989"/>
    </source>
</evidence>
<dbReference type="Pfam" id="PF03798">
    <property type="entry name" value="TRAM_LAG1_CLN8"/>
    <property type="match status" value="1"/>
</dbReference>
<proteinExistence type="predicted"/>
<feature type="transmembrane region" description="Helical" evidence="6">
    <location>
        <begin position="243"/>
        <end position="263"/>
    </location>
</feature>
<evidence type="ECO:0000313" key="9">
    <source>
        <dbReference type="EMBL" id="KAK9754119.1"/>
    </source>
</evidence>
<dbReference type="InterPro" id="IPR017920">
    <property type="entry name" value="COMM"/>
</dbReference>
<feature type="transmembrane region" description="Helical" evidence="6">
    <location>
        <begin position="20"/>
        <end position="41"/>
    </location>
</feature>
<sequence length="497" mass="57076">MKSKTLNSHNKKETKKPHMIPLLSLAVIASFSLALWTISILDWEDRVTIYRGLLLSAYGAVFFTSSYSLINHVTQRTNYGLKLCKKYKLSTADVLDTSNKIVSAVQALLSCLTGIIIICYSCPRNLLKTSHYISEAYAWFGASYFMYDIWSMYQVYYHATQSNMQQNGEYDIWSMYQVYYHATQSNMQQNGELKIKKTKDKESAGKFWYYIKTNPVIVGHHLFIGLFGFSVIVYLRGGLGDCVFGYVYLMEASTPFVSLRGILARMNLKTSRLYVANGLLMLAVFFLCRIAMFPYVMYLYAAATDLDYVSALISLPRGCKATMAILVLPQVYWFYLMMKGATKILKFRMVSSTTTPLRVIARERRIILARCITDRANLFSELYEKHKTRLQIVLVNIGTHLPHIVDVKWDTDYIVKTSGIDEVGGPIFRITLFVENFNDTKQENEIDKIDFSCTCQELQDLVYRLKEAARHCQKIAEDLVYRLKEAARHCQKIAVGH</sequence>
<dbReference type="PANTHER" id="PTHR13439">
    <property type="entry name" value="CT120 PROTEIN"/>
    <property type="match status" value="1"/>
</dbReference>
<evidence type="ECO:0000256" key="5">
    <source>
        <dbReference type="PROSITE-ProRule" id="PRU00205"/>
    </source>
</evidence>